<reference evidence="2 3" key="2">
    <citation type="submission" date="2019-01" db="EMBL/GenBank/DDBJ databases">
        <title>The decoding of complex shrimp genome reveals the adaptation for benthos swimmer, frequently molting mechanism and breeding impact on genome.</title>
        <authorList>
            <person name="Sun Y."/>
            <person name="Gao Y."/>
            <person name="Yu Y."/>
        </authorList>
    </citation>
    <scope>NUCLEOTIDE SEQUENCE [LARGE SCALE GENOMIC DNA]</scope>
    <source>
        <tissue evidence="2">Muscle</tissue>
    </source>
</reference>
<dbReference type="EMBL" id="QCYY01002014">
    <property type="protein sequence ID" value="ROT73616.1"/>
    <property type="molecule type" value="Genomic_DNA"/>
</dbReference>
<feature type="domain" description="Torsin-1A C-terminal" evidence="1">
    <location>
        <begin position="51"/>
        <end position="107"/>
    </location>
</feature>
<accession>A0A3R7M5Q1</accession>
<dbReference type="InterPro" id="IPR010448">
    <property type="entry name" value="Torsin"/>
</dbReference>
<dbReference type="GO" id="GO:0005737">
    <property type="term" value="C:cytoplasm"/>
    <property type="evidence" value="ECO:0007669"/>
    <property type="project" value="UniProtKB-ARBA"/>
</dbReference>
<comment type="caution">
    <text evidence="2">The sequence shown here is derived from an EMBL/GenBank/DDBJ whole genome shotgun (WGS) entry which is preliminary data.</text>
</comment>
<dbReference type="STRING" id="6689.A0A3R7M5Q1"/>
<dbReference type="Pfam" id="PF21376">
    <property type="entry name" value="TOR1A_C"/>
    <property type="match status" value="1"/>
</dbReference>
<dbReference type="PANTHER" id="PTHR10760">
    <property type="entry name" value="TORSIN"/>
    <property type="match status" value="1"/>
</dbReference>
<dbReference type="Proteomes" id="UP000283509">
    <property type="component" value="Unassembled WGS sequence"/>
</dbReference>
<protein>
    <recommendedName>
        <fullName evidence="1">Torsin-1A C-terminal domain-containing protein</fullName>
    </recommendedName>
</protein>
<evidence type="ECO:0000259" key="1">
    <source>
        <dbReference type="Pfam" id="PF21376"/>
    </source>
</evidence>
<dbReference type="AlphaFoldDB" id="A0A3R7M5Q1"/>
<dbReference type="InterPro" id="IPR049337">
    <property type="entry name" value="TOR1A_C"/>
</dbReference>
<dbReference type="GO" id="GO:0005524">
    <property type="term" value="F:ATP binding"/>
    <property type="evidence" value="ECO:0007669"/>
    <property type="project" value="InterPro"/>
</dbReference>
<dbReference type="GO" id="GO:0016887">
    <property type="term" value="F:ATP hydrolysis activity"/>
    <property type="evidence" value="ECO:0007669"/>
    <property type="project" value="InterPro"/>
</dbReference>
<evidence type="ECO:0000313" key="3">
    <source>
        <dbReference type="Proteomes" id="UP000283509"/>
    </source>
</evidence>
<dbReference type="PANTHER" id="PTHR10760:SF2">
    <property type="entry name" value="LD13476P-RELATED"/>
    <property type="match status" value="1"/>
</dbReference>
<reference evidence="2 3" key="1">
    <citation type="submission" date="2018-04" db="EMBL/GenBank/DDBJ databases">
        <authorList>
            <person name="Zhang X."/>
            <person name="Yuan J."/>
            <person name="Li F."/>
            <person name="Xiang J."/>
        </authorList>
    </citation>
    <scope>NUCLEOTIDE SEQUENCE [LARGE SCALE GENOMIC DNA]</scope>
    <source>
        <tissue evidence="2">Muscle</tissue>
    </source>
</reference>
<name>A0A3R7M5Q1_PENVA</name>
<dbReference type="OrthoDB" id="19623at2759"/>
<dbReference type="GO" id="GO:0071218">
    <property type="term" value="P:cellular response to misfolded protein"/>
    <property type="evidence" value="ECO:0007669"/>
    <property type="project" value="TreeGrafter"/>
</dbReference>
<evidence type="ECO:0000313" key="2">
    <source>
        <dbReference type="EMBL" id="ROT73616.1"/>
    </source>
</evidence>
<keyword evidence="3" id="KW-1185">Reference proteome</keyword>
<proteinExistence type="predicted"/>
<gene>
    <name evidence="2" type="ORF">C7M84_007942</name>
</gene>
<organism evidence="2 3">
    <name type="scientific">Penaeus vannamei</name>
    <name type="common">Whiteleg shrimp</name>
    <name type="synonym">Litopenaeus vannamei</name>
    <dbReference type="NCBI Taxonomy" id="6689"/>
    <lineage>
        <taxon>Eukaryota</taxon>
        <taxon>Metazoa</taxon>
        <taxon>Ecdysozoa</taxon>
        <taxon>Arthropoda</taxon>
        <taxon>Crustacea</taxon>
        <taxon>Multicrustacea</taxon>
        <taxon>Malacostraca</taxon>
        <taxon>Eumalacostraca</taxon>
        <taxon>Eucarida</taxon>
        <taxon>Decapoda</taxon>
        <taxon>Dendrobranchiata</taxon>
        <taxon>Penaeoidea</taxon>
        <taxon>Penaeidae</taxon>
        <taxon>Penaeus</taxon>
    </lineage>
</organism>
<sequence length="119" mass="13871">MWRNGVKREEITLKDMESLIEKGAFNEDGGLHQSELIQHSLVDHYVPFLPLERRHIEMCTEDDLKRRGHTPTKAIKQRVADEMMYFPPENNLFSTTGCKRVSQKVGYILANDVYDSLFD</sequence>